<dbReference type="GeneID" id="64596095"/>
<reference evidence="8" key="1">
    <citation type="journal article" date="2020" name="New Phytol.">
        <title>Comparative genomics reveals dynamic genome evolution in host specialist ectomycorrhizal fungi.</title>
        <authorList>
            <person name="Lofgren L.A."/>
            <person name="Nguyen N.H."/>
            <person name="Vilgalys R."/>
            <person name="Ruytinx J."/>
            <person name="Liao H.L."/>
            <person name="Branco S."/>
            <person name="Kuo A."/>
            <person name="LaButti K."/>
            <person name="Lipzen A."/>
            <person name="Andreopoulos W."/>
            <person name="Pangilinan J."/>
            <person name="Riley R."/>
            <person name="Hundley H."/>
            <person name="Na H."/>
            <person name="Barry K."/>
            <person name="Grigoriev I.V."/>
            <person name="Stajich J.E."/>
            <person name="Kennedy P.G."/>
        </authorList>
    </citation>
    <scope>NUCLEOTIDE SEQUENCE</scope>
    <source>
        <strain evidence="8">S12</strain>
    </source>
</reference>
<keyword evidence="2" id="KW-0479">Metal-binding</keyword>
<dbReference type="InterPro" id="IPR042098">
    <property type="entry name" value="TauD-like_sf"/>
</dbReference>
<evidence type="ECO:0000256" key="2">
    <source>
        <dbReference type="ARBA" id="ARBA00022723"/>
    </source>
</evidence>
<dbReference type="AlphaFoldDB" id="A0A9P7DN50"/>
<accession>A0A9P7DN50</accession>
<keyword evidence="9" id="KW-1185">Reference proteome</keyword>
<evidence type="ECO:0000256" key="1">
    <source>
        <dbReference type="ARBA" id="ARBA00005896"/>
    </source>
</evidence>
<evidence type="ECO:0000256" key="4">
    <source>
        <dbReference type="ARBA" id="ARBA00023002"/>
    </source>
</evidence>
<evidence type="ECO:0000256" key="3">
    <source>
        <dbReference type="ARBA" id="ARBA00022964"/>
    </source>
</evidence>
<name>A0A9P7DN50_9AGAM</name>
<dbReference type="GO" id="GO:0005737">
    <property type="term" value="C:cytoplasm"/>
    <property type="evidence" value="ECO:0007669"/>
    <property type="project" value="TreeGrafter"/>
</dbReference>
<sequence length="191" mass="21739">MNFMELECSKKVIPMITDSYALYSSLSPGMQVYLEGLTALHSVVAQADGSRAAGLYVRREPVESVHPVVYVNPGFTLRILGVPKPESDTILNFLFHQIADNVDFHVRFHWEPNSVAVWDNRIVTHTATFDFWPHTRHALRVTPRGEKPESVEDHESRTGKVAKDRQIEIWKEQGIEIPQSKKGLSRARGYN</sequence>
<evidence type="ECO:0000313" key="8">
    <source>
        <dbReference type="EMBL" id="KAG1798930.1"/>
    </source>
</evidence>
<dbReference type="GO" id="GO:0016706">
    <property type="term" value="F:2-oxoglutarate-dependent dioxygenase activity"/>
    <property type="evidence" value="ECO:0007669"/>
    <property type="project" value="TreeGrafter"/>
</dbReference>
<feature type="domain" description="TauD/TfdA-like" evidence="7">
    <location>
        <begin position="16"/>
        <end position="142"/>
    </location>
</feature>
<comment type="similarity">
    <text evidence="1">Belongs to the TfdA dioxygenase family.</text>
</comment>
<gene>
    <name evidence="8" type="ORF">HD556DRAFT_1348997</name>
</gene>
<organism evidence="8 9">
    <name type="scientific">Suillus plorans</name>
    <dbReference type="NCBI Taxonomy" id="116603"/>
    <lineage>
        <taxon>Eukaryota</taxon>
        <taxon>Fungi</taxon>
        <taxon>Dikarya</taxon>
        <taxon>Basidiomycota</taxon>
        <taxon>Agaricomycotina</taxon>
        <taxon>Agaricomycetes</taxon>
        <taxon>Agaricomycetidae</taxon>
        <taxon>Boletales</taxon>
        <taxon>Suillineae</taxon>
        <taxon>Suillaceae</taxon>
        <taxon>Suillus</taxon>
    </lineage>
</organism>
<dbReference type="Gene3D" id="3.60.130.10">
    <property type="entry name" value="Clavaminate synthase-like"/>
    <property type="match status" value="1"/>
</dbReference>
<dbReference type="GO" id="GO:0046872">
    <property type="term" value="F:metal ion binding"/>
    <property type="evidence" value="ECO:0007669"/>
    <property type="project" value="UniProtKB-KW"/>
</dbReference>
<evidence type="ECO:0000259" key="7">
    <source>
        <dbReference type="Pfam" id="PF02668"/>
    </source>
</evidence>
<dbReference type="PANTHER" id="PTHR30468:SF31">
    <property type="entry name" value="ALPHA-KETOGLUTARATE-DEPENDENT SULFONATE DIOXYGENASE-RELATED"/>
    <property type="match status" value="1"/>
</dbReference>
<feature type="non-terminal residue" evidence="8">
    <location>
        <position position="1"/>
    </location>
</feature>
<dbReference type="InterPro" id="IPR003819">
    <property type="entry name" value="TauD/TfdA-like"/>
</dbReference>
<dbReference type="SUPFAM" id="SSF51197">
    <property type="entry name" value="Clavaminate synthase-like"/>
    <property type="match status" value="1"/>
</dbReference>
<dbReference type="Pfam" id="PF02668">
    <property type="entry name" value="TauD"/>
    <property type="match status" value="1"/>
</dbReference>
<dbReference type="PANTHER" id="PTHR30468">
    <property type="entry name" value="ALPHA-KETOGLUTARATE-DEPENDENT SULFONATE DIOXYGENASE"/>
    <property type="match status" value="1"/>
</dbReference>
<protein>
    <recommendedName>
        <fullName evidence="7">TauD/TfdA-like domain-containing protein</fullName>
    </recommendedName>
</protein>
<dbReference type="Proteomes" id="UP000719766">
    <property type="component" value="Unassembled WGS sequence"/>
</dbReference>
<evidence type="ECO:0000256" key="5">
    <source>
        <dbReference type="ARBA" id="ARBA00023004"/>
    </source>
</evidence>
<evidence type="ECO:0000313" key="9">
    <source>
        <dbReference type="Proteomes" id="UP000719766"/>
    </source>
</evidence>
<proteinExistence type="inferred from homology"/>
<dbReference type="EMBL" id="JABBWE010000012">
    <property type="protein sequence ID" value="KAG1798930.1"/>
    <property type="molecule type" value="Genomic_DNA"/>
</dbReference>
<evidence type="ECO:0000256" key="6">
    <source>
        <dbReference type="SAM" id="MobiDB-lite"/>
    </source>
</evidence>
<keyword evidence="5" id="KW-0408">Iron</keyword>
<feature type="compositionally biased region" description="Basic and acidic residues" evidence="6">
    <location>
        <begin position="143"/>
        <end position="163"/>
    </location>
</feature>
<keyword evidence="4" id="KW-0560">Oxidoreductase</keyword>
<feature type="region of interest" description="Disordered" evidence="6">
    <location>
        <begin position="142"/>
        <end position="163"/>
    </location>
</feature>
<dbReference type="RefSeq" id="XP_041163471.1">
    <property type="nucleotide sequence ID" value="XM_041302331.1"/>
</dbReference>
<dbReference type="InterPro" id="IPR051323">
    <property type="entry name" value="AtsK-like"/>
</dbReference>
<comment type="caution">
    <text evidence="8">The sequence shown here is derived from an EMBL/GenBank/DDBJ whole genome shotgun (WGS) entry which is preliminary data.</text>
</comment>
<dbReference type="OrthoDB" id="2671355at2759"/>
<keyword evidence="3" id="KW-0223">Dioxygenase</keyword>